<accession>A0ACA6AX37</accession>
<dbReference type="EMBL" id="CP000107">
    <property type="protein sequence ID" value="AAZ68969.1"/>
    <property type="molecule type" value="Genomic_DNA"/>
</dbReference>
<protein>
    <submittedName>
        <fullName evidence="1">Uncharacterized protein</fullName>
    </submittedName>
</protein>
<proteinExistence type="predicted"/>
<dbReference type="Proteomes" id="UP000000435">
    <property type="component" value="Chromosome"/>
</dbReference>
<gene>
    <name evidence="1" type="ordered locus">Ecaj_0938</name>
</gene>
<reference evidence="2" key="1">
    <citation type="journal article" date="2006" name="J. Bacteriol.">
        <title>The genome of the obligately intracellular bacterium Ehrlichia canis reveals themes of complex membrane structure and immune evasion strategies.</title>
        <authorList>
            <person name="Mavromatis K."/>
            <person name="Doyle C.K."/>
            <person name="Lykidis A."/>
            <person name="Ivanova N."/>
            <person name="Francino M.P."/>
            <person name="Chain P."/>
            <person name="Shin M."/>
            <person name="Malfatti S."/>
            <person name="Larimer F."/>
            <person name="Copeland A."/>
            <person name="Detter J.C."/>
            <person name="Land M."/>
            <person name="Richardson P.M."/>
            <person name="Yu X.J."/>
            <person name="Walker D.H."/>
            <person name="McBride J.W."/>
            <person name="Kyrpides N.C."/>
        </authorList>
    </citation>
    <scope>NUCLEOTIDE SEQUENCE [LARGE SCALE GENOMIC DNA]</scope>
    <source>
        <strain evidence="2">Jake</strain>
    </source>
</reference>
<evidence type="ECO:0000313" key="2">
    <source>
        <dbReference type="Proteomes" id="UP000000435"/>
    </source>
</evidence>
<evidence type="ECO:0000313" key="1">
    <source>
        <dbReference type="EMBL" id="AAZ68969.1"/>
    </source>
</evidence>
<name>A0ACA6AX37_EHRCJ</name>
<organism evidence="1 2">
    <name type="scientific">Ehrlichia canis (strain Jake)</name>
    <dbReference type="NCBI Taxonomy" id="269484"/>
    <lineage>
        <taxon>Bacteria</taxon>
        <taxon>Pseudomonadati</taxon>
        <taxon>Pseudomonadota</taxon>
        <taxon>Alphaproteobacteria</taxon>
        <taxon>Rickettsiales</taxon>
        <taxon>Anaplasmataceae</taxon>
        <taxon>Ehrlichia</taxon>
    </lineage>
</organism>
<keyword evidence="2" id="KW-1185">Reference proteome</keyword>
<sequence length="325" mass="35869">MLDNSNKKGKGIAEEQLLKTLNYSLYKLNSQDVTRKKIVLAVSLLYALVFASGAILQSGILGISKENTIFLGCLVEFVALLLCISFLVTGLYNVLYIEKERKKLNEKIKKCKGQYDTVSFSNDVAEFCDGHANKFDLTGGFLTTIMQAVAVFSLMVTTMFDVTKIPYGTAFNLQGIVDTVGNIFFLIAASMFLISYLIRCKNSKDRDGRSSGSPAQAFIFSSIFFGTFLIFAGKVLLSFECRAGAMYTNSLGPFGMDALPLGFITRCIGMMIFCTGYALMLHFSIKSNKELSAKVQIDDEQYIASGMEESYVQHFSDKDQILSGS</sequence>